<dbReference type="InterPro" id="IPR000595">
    <property type="entry name" value="cNMP-bd_dom"/>
</dbReference>
<dbReference type="PANTHER" id="PTHR24567">
    <property type="entry name" value="CRP FAMILY TRANSCRIPTIONAL REGULATORY PROTEIN"/>
    <property type="match status" value="1"/>
</dbReference>
<dbReference type="InterPro" id="IPR012318">
    <property type="entry name" value="HTH_CRP"/>
</dbReference>
<dbReference type="Pfam" id="PF00027">
    <property type="entry name" value="cNMP_binding"/>
    <property type="match status" value="1"/>
</dbReference>
<evidence type="ECO:0000256" key="1">
    <source>
        <dbReference type="ARBA" id="ARBA00023015"/>
    </source>
</evidence>
<dbReference type="Gene3D" id="2.60.120.10">
    <property type="entry name" value="Jelly Rolls"/>
    <property type="match status" value="1"/>
</dbReference>
<reference evidence="7 8" key="1">
    <citation type="submission" date="2018-12" db="EMBL/GenBank/DDBJ databases">
        <authorList>
            <person name="Toschakov S.V."/>
        </authorList>
    </citation>
    <scope>NUCLEOTIDE SEQUENCE [LARGE SCALE GENOMIC DNA]</scope>
    <source>
        <strain evidence="7 8">GM2012</strain>
    </source>
</reference>
<keyword evidence="2" id="KW-0238">DNA-binding</keyword>
<dbReference type="Gene3D" id="1.10.10.10">
    <property type="entry name" value="Winged helix-like DNA-binding domain superfamily/Winged helix DNA-binding domain"/>
    <property type="match status" value="1"/>
</dbReference>
<dbReference type="SMART" id="SM00100">
    <property type="entry name" value="cNMP"/>
    <property type="match status" value="1"/>
</dbReference>
<evidence type="ECO:0000256" key="3">
    <source>
        <dbReference type="ARBA" id="ARBA00023163"/>
    </source>
</evidence>
<name>A0A432ML41_9BACT</name>
<dbReference type="SMART" id="SM00419">
    <property type="entry name" value="HTH_CRP"/>
    <property type="match status" value="1"/>
</dbReference>
<keyword evidence="3" id="KW-0804">Transcription</keyword>
<feature type="region of interest" description="Disordered" evidence="4">
    <location>
        <begin position="1"/>
        <end position="69"/>
    </location>
</feature>
<keyword evidence="1" id="KW-0805">Transcription regulation</keyword>
<dbReference type="EMBL" id="RYZH01000015">
    <property type="protein sequence ID" value="RUL87979.1"/>
    <property type="molecule type" value="Genomic_DNA"/>
</dbReference>
<dbReference type="AlphaFoldDB" id="A0A432ML41"/>
<dbReference type="PRINTS" id="PR00034">
    <property type="entry name" value="HTHCRP"/>
</dbReference>
<proteinExistence type="predicted"/>
<gene>
    <name evidence="7" type="ORF">TsocGM_09660</name>
</gene>
<feature type="domain" description="HTH crp-type" evidence="6">
    <location>
        <begin position="284"/>
        <end position="357"/>
    </location>
</feature>
<dbReference type="Pfam" id="PF13545">
    <property type="entry name" value="HTH_Crp_2"/>
    <property type="match status" value="1"/>
</dbReference>
<comment type="caution">
    <text evidence="7">The sequence shown here is derived from an EMBL/GenBank/DDBJ whole genome shotgun (WGS) entry which is preliminary data.</text>
</comment>
<evidence type="ECO:0000256" key="2">
    <source>
        <dbReference type="ARBA" id="ARBA00023125"/>
    </source>
</evidence>
<evidence type="ECO:0000259" key="6">
    <source>
        <dbReference type="PROSITE" id="PS51063"/>
    </source>
</evidence>
<protein>
    <submittedName>
        <fullName evidence="7">Crp/Fnr family transcriptional regulator</fullName>
    </submittedName>
</protein>
<dbReference type="GO" id="GO:0005829">
    <property type="term" value="C:cytosol"/>
    <property type="evidence" value="ECO:0007669"/>
    <property type="project" value="TreeGrafter"/>
</dbReference>
<dbReference type="InterPro" id="IPR014710">
    <property type="entry name" value="RmlC-like_jellyroll"/>
</dbReference>
<dbReference type="FunFam" id="1.10.10.10:FF:000019">
    <property type="entry name" value="Crp/Fnr family transcriptional regulator"/>
    <property type="match status" value="1"/>
</dbReference>
<dbReference type="InterPro" id="IPR050397">
    <property type="entry name" value="Env_Response_Regulators"/>
</dbReference>
<dbReference type="SUPFAM" id="SSF46785">
    <property type="entry name" value="Winged helix' DNA-binding domain"/>
    <property type="match status" value="1"/>
</dbReference>
<evidence type="ECO:0000313" key="7">
    <source>
        <dbReference type="EMBL" id="RUL87979.1"/>
    </source>
</evidence>
<dbReference type="PROSITE" id="PS51063">
    <property type="entry name" value="HTH_CRP_2"/>
    <property type="match status" value="1"/>
</dbReference>
<sequence>MASFAPRYRSRPRSRMLSVIANGEDPPGRLGPPSLTRRRPNSADALQPLNGRPVAAGTPGVDYRPSGGRASVRGLTVGAGRVRDNCRGRSVASGMVPMRWNLLFPKDFPMIDGWDVAAANGTAAVEHTDDATDRPAMNDSKLWYLKRCDLFERLTPEQAAQLDRRAAIRSFRKGELIYFPDDESKSVLVVARGRVKIKGITPDGKEYILAFIEEGEIFGELALVSDGPRDEFAEAAEATAVLALAREDLVWLIEQRPDLALQITKLLGLRRKQIENRLRNLLFRNNRQRVAGVLLELLESHGQRNGQGWEIGLRLSHQDLASLIGATRETVTIVLGQMQLDGLIRVRRKCITVLDREGLTEETSL</sequence>
<accession>A0A432ML41</accession>
<dbReference type="PANTHER" id="PTHR24567:SF74">
    <property type="entry name" value="HTH-TYPE TRANSCRIPTIONAL REGULATOR ARCR"/>
    <property type="match status" value="1"/>
</dbReference>
<dbReference type="CDD" id="cd00038">
    <property type="entry name" value="CAP_ED"/>
    <property type="match status" value="1"/>
</dbReference>
<evidence type="ECO:0000256" key="4">
    <source>
        <dbReference type="SAM" id="MobiDB-lite"/>
    </source>
</evidence>
<dbReference type="InterPro" id="IPR018490">
    <property type="entry name" value="cNMP-bd_dom_sf"/>
</dbReference>
<dbReference type="InterPro" id="IPR036388">
    <property type="entry name" value="WH-like_DNA-bd_sf"/>
</dbReference>
<evidence type="ECO:0000259" key="5">
    <source>
        <dbReference type="PROSITE" id="PS50042"/>
    </source>
</evidence>
<dbReference type="Proteomes" id="UP000280296">
    <property type="component" value="Unassembled WGS sequence"/>
</dbReference>
<reference evidence="7 8" key="2">
    <citation type="submission" date="2019-01" db="EMBL/GenBank/DDBJ databases">
        <title>Tautonia sociabilis, a novel thermotolerant planctomycete of Isosphaeraceae family, isolated from a 4000 m deep subterranean habitat.</title>
        <authorList>
            <person name="Kovaleva O.L."/>
            <person name="Elcheninov A.G."/>
            <person name="Van Heerden E."/>
            <person name="Toshchakov S.V."/>
            <person name="Novikov A."/>
            <person name="Bonch-Osmolovskaya E.A."/>
            <person name="Kublanov I.V."/>
        </authorList>
    </citation>
    <scope>NUCLEOTIDE SEQUENCE [LARGE SCALE GENOMIC DNA]</scope>
    <source>
        <strain evidence="7 8">GM2012</strain>
    </source>
</reference>
<dbReference type="PROSITE" id="PS50042">
    <property type="entry name" value="CNMP_BINDING_3"/>
    <property type="match status" value="1"/>
</dbReference>
<dbReference type="GO" id="GO:0003677">
    <property type="term" value="F:DNA binding"/>
    <property type="evidence" value="ECO:0007669"/>
    <property type="project" value="UniProtKB-KW"/>
</dbReference>
<keyword evidence="8" id="KW-1185">Reference proteome</keyword>
<dbReference type="SUPFAM" id="SSF51206">
    <property type="entry name" value="cAMP-binding domain-like"/>
    <property type="match status" value="1"/>
</dbReference>
<dbReference type="GO" id="GO:0003700">
    <property type="term" value="F:DNA-binding transcription factor activity"/>
    <property type="evidence" value="ECO:0007669"/>
    <property type="project" value="TreeGrafter"/>
</dbReference>
<organism evidence="7 8">
    <name type="scientific">Tautonia sociabilis</name>
    <dbReference type="NCBI Taxonomy" id="2080755"/>
    <lineage>
        <taxon>Bacteria</taxon>
        <taxon>Pseudomonadati</taxon>
        <taxon>Planctomycetota</taxon>
        <taxon>Planctomycetia</taxon>
        <taxon>Isosphaerales</taxon>
        <taxon>Isosphaeraceae</taxon>
        <taxon>Tautonia</taxon>
    </lineage>
</organism>
<feature type="domain" description="Cyclic nucleotide-binding" evidence="5">
    <location>
        <begin position="150"/>
        <end position="253"/>
    </location>
</feature>
<evidence type="ECO:0000313" key="8">
    <source>
        <dbReference type="Proteomes" id="UP000280296"/>
    </source>
</evidence>
<dbReference type="InterPro" id="IPR036390">
    <property type="entry name" value="WH_DNA-bd_sf"/>
</dbReference>